<dbReference type="PANTHER" id="PTHR47706:SF7">
    <property type="entry name" value="CIPA-LIKE, PUTATIVE (AFU_ORTHOLOGUE AFUA_1G01630)-RELATED"/>
    <property type="match status" value="1"/>
</dbReference>
<dbReference type="Proteomes" id="UP001309876">
    <property type="component" value="Unassembled WGS sequence"/>
</dbReference>
<evidence type="ECO:0000313" key="5">
    <source>
        <dbReference type="Proteomes" id="UP001309876"/>
    </source>
</evidence>
<accession>A0AAN7T4E8</accession>
<feature type="domain" description="NmrA-like" evidence="3">
    <location>
        <begin position="18"/>
        <end position="154"/>
    </location>
</feature>
<dbReference type="Gene3D" id="3.40.50.720">
    <property type="entry name" value="NAD(P)-binding Rossmann-like Domain"/>
    <property type="match status" value="1"/>
</dbReference>
<dbReference type="AlphaFoldDB" id="A0AAN7T4E8"/>
<dbReference type="EMBL" id="JAVRRJ010000002">
    <property type="protein sequence ID" value="KAK5088278.1"/>
    <property type="molecule type" value="Genomic_DNA"/>
</dbReference>
<dbReference type="Pfam" id="PF05368">
    <property type="entry name" value="NmrA"/>
    <property type="match status" value="1"/>
</dbReference>
<keyword evidence="1" id="KW-0521">NADP</keyword>
<dbReference type="CDD" id="cd05259">
    <property type="entry name" value="PCBER_SDR_a"/>
    <property type="match status" value="1"/>
</dbReference>
<keyword evidence="2" id="KW-0560">Oxidoreductase</keyword>
<keyword evidence="5" id="KW-1185">Reference proteome</keyword>
<dbReference type="PANTHER" id="PTHR47706">
    <property type="entry name" value="NMRA-LIKE FAMILY PROTEIN"/>
    <property type="match status" value="1"/>
</dbReference>
<evidence type="ECO:0000256" key="2">
    <source>
        <dbReference type="ARBA" id="ARBA00023002"/>
    </source>
</evidence>
<proteinExistence type="predicted"/>
<dbReference type="Gene3D" id="3.90.25.10">
    <property type="entry name" value="UDP-galactose 4-epimerase, domain 1"/>
    <property type="match status" value="1"/>
</dbReference>
<dbReference type="InterPro" id="IPR051609">
    <property type="entry name" value="NmrA/Isoflavone_reductase-like"/>
</dbReference>
<dbReference type="GO" id="GO:0016491">
    <property type="term" value="F:oxidoreductase activity"/>
    <property type="evidence" value="ECO:0007669"/>
    <property type="project" value="UniProtKB-KW"/>
</dbReference>
<organism evidence="4 5">
    <name type="scientific">Lithohypha guttulata</name>
    <dbReference type="NCBI Taxonomy" id="1690604"/>
    <lineage>
        <taxon>Eukaryota</taxon>
        <taxon>Fungi</taxon>
        <taxon>Dikarya</taxon>
        <taxon>Ascomycota</taxon>
        <taxon>Pezizomycotina</taxon>
        <taxon>Eurotiomycetes</taxon>
        <taxon>Chaetothyriomycetidae</taxon>
        <taxon>Chaetothyriales</taxon>
        <taxon>Trichomeriaceae</taxon>
        <taxon>Lithohypha</taxon>
    </lineage>
</organism>
<name>A0AAN7T4E8_9EURO</name>
<comment type="caution">
    <text evidence="4">The sequence shown here is derived from an EMBL/GenBank/DDBJ whole genome shotgun (WGS) entry which is preliminary data.</text>
</comment>
<dbReference type="InterPro" id="IPR045312">
    <property type="entry name" value="PCBER-like"/>
</dbReference>
<evidence type="ECO:0000259" key="3">
    <source>
        <dbReference type="Pfam" id="PF05368"/>
    </source>
</evidence>
<reference evidence="4 5" key="1">
    <citation type="submission" date="2023-08" db="EMBL/GenBank/DDBJ databases">
        <title>Black Yeasts Isolated from many extreme environments.</title>
        <authorList>
            <person name="Coleine C."/>
            <person name="Stajich J.E."/>
            <person name="Selbmann L."/>
        </authorList>
    </citation>
    <scope>NUCLEOTIDE SEQUENCE [LARGE SCALE GENOMIC DNA]</scope>
    <source>
        <strain evidence="4 5">CCFEE 5910</strain>
    </source>
</reference>
<evidence type="ECO:0000256" key="1">
    <source>
        <dbReference type="ARBA" id="ARBA00022857"/>
    </source>
</evidence>
<dbReference type="InterPro" id="IPR008030">
    <property type="entry name" value="NmrA-like"/>
</dbReference>
<protein>
    <recommendedName>
        <fullName evidence="3">NmrA-like domain-containing protein</fullName>
    </recommendedName>
</protein>
<dbReference type="SUPFAM" id="SSF51735">
    <property type="entry name" value="NAD(P)-binding Rossmann-fold domains"/>
    <property type="match status" value="1"/>
</dbReference>
<evidence type="ECO:0000313" key="4">
    <source>
        <dbReference type="EMBL" id="KAK5088278.1"/>
    </source>
</evidence>
<gene>
    <name evidence="4" type="ORF">LTR05_002495</name>
</gene>
<sequence length="331" mass="36689">MAGVHADDQPASASNHIKNVAVVGAAGGQGSYITAELLNTGQHNVTAITRLESTSTFPNGVSIAKVDYDEHNSLTDAMRGQDALIITMNARAPQESVTKLVEAAIDANVPWILPNEWGYDYTDPDVNRDTMLGDSQLAIRKLIESKTTKTAWIAVACGFWYDYSLAAGVSTFGFDFENKKVTFYNDGTAKVYCSTLPYVGQAVAKLLSLPISADRAGNERPCLEEYRNSIFRVHAFHISQEDMLSSVLRVTGGKEGDWTIRHVTPEARYVEGKKMFEQRDMIGYRVMLYSRYFYPSLPVKELEDYSDARLGLNQPSLDEVTKLAVDKAMEK</sequence>
<dbReference type="InterPro" id="IPR036291">
    <property type="entry name" value="NAD(P)-bd_dom_sf"/>
</dbReference>